<organism evidence="1 2">
    <name type="scientific">[Clostridium] asparagiforme DSM 15981</name>
    <dbReference type="NCBI Taxonomy" id="518636"/>
    <lineage>
        <taxon>Bacteria</taxon>
        <taxon>Bacillati</taxon>
        <taxon>Bacillota</taxon>
        <taxon>Clostridia</taxon>
        <taxon>Lachnospirales</taxon>
        <taxon>Lachnospiraceae</taxon>
        <taxon>Enterocloster</taxon>
    </lineage>
</organism>
<evidence type="ECO:0000313" key="1">
    <source>
        <dbReference type="EMBL" id="EEG53140.1"/>
    </source>
</evidence>
<protein>
    <submittedName>
        <fullName evidence="1">Uncharacterized protein</fullName>
    </submittedName>
</protein>
<dbReference type="EMBL" id="ACCJ01000398">
    <property type="protein sequence ID" value="EEG53140.1"/>
    <property type="molecule type" value="Genomic_DNA"/>
</dbReference>
<proteinExistence type="predicted"/>
<sequence>MRTGFRPGKYWKRAPLETPKKSARAAGLFRCRALFGVGEGGAGLRAGV</sequence>
<keyword evidence="2" id="KW-1185">Reference proteome</keyword>
<dbReference type="HOGENOM" id="CLU_3151086_0_0_9"/>
<name>C0D6A8_9FIRM</name>
<dbReference type="AlphaFoldDB" id="C0D6A8"/>
<dbReference type="Proteomes" id="UP000004756">
    <property type="component" value="Unassembled WGS sequence"/>
</dbReference>
<evidence type="ECO:0000313" key="2">
    <source>
        <dbReference type="Proteomes" id="UP000004756"/>
    </source>
</evidence>
<comment type="caution">
    <text evidence="1">The sequence shown here is derived from an EMBL/GenBank/DDBJ whole genome shotgun (WGS) entry which is preliminary data.</text>
</comment>
<gene>
    <name evidence="1" type="ORF">CLOSTASPAR_04805</name>
</gene>
<reference evidence="1 2" key="1">
    <citation type="submission" date="2009-02" db="EMBL/GenBank/DDBJ databases">
        <title>Draft genome sequence of Clostridium asparagiforme (DSM 15981).</title>
        <authorList>
            <person name="Sudarsanam P."/>
            <person name="Ley R."/>
            <person name="Guruge J."/>
            <person name="Turnbaugh P.J."/>
            <person name="Mahowald M."/>
            <person name="Liep D."/>
            <person name="Gordon J."/>
        </authorList>
    </citation>
    <scope>NUCLEOTIDE SEQUENCE [LARGE SCALE GENOMIC DNA]</scope>
    <source>
        <strain evidence="1 2">DSM 15981</strain>
    </source>
</reference>
<accession>C0D6A8</accession>